<dbReference type="EMBL" id="MN739207">
    <property type="protein sequence ID" value="QHS93521.1"/>
    <property type="molecule type" value="Genomic_DNA"/>
</dbReference>
<name>A0A6C0BP22_9ZZZZ</name>
<organism evidence="1">
    <name type="scientific">viral metagenome</name>
    <dbReference type="NCBI Taxonomy" id="1070528"/>
    <lineage>
        <taxon>unclassified sequences</taxon>
        <taxon>metagenomes</taxon>
        <taxon>organismal metagenomes</taxon>
    </lineage>
</organism>
<dbReference type="AlphaFoldDB" id="A0A6C0BP22"/>
<reference evidence="1" key="1">
    <citation type="journal article" date="2020" name="Nature">
        <title>Giant virus diversity and host interactions through global metagenomics.</title>
        <authorList>
            <person name="Schulz F."/>
            <person name="Roux S."/>
            <person name="Paez-Espino D."/>
            <person name="Jungbluth S."/>
            <person name="Walsh D.A."/>
            <person name="Denef V.J."/>
            <person name="McMahon K.D."/>
            <person name="Konstantinidis K.T."/>
            <person name="Eloe-Fadrosh E.A."/>
            <person name="Kyrpides N.C."/>
            <person name="Woyke T."/>
        </authorList>
    </citation>
    <scope>NUCLEOTIDE SEQUENCE</scope>
    <source>
        <strain evidence="1">GVMAG-M-3300018080-19</strain>
    </source>
</reference>
<evidence type="ECO:0000313" key="1">
    <source>
        <dbReference type="EMBL" id="QHS93521.1"/>
    </source>
</evidence>
<accession>A0A6C0BP22</accession>
<protein>
    <submittedName>
        <fullName evidence="1">Uncharacterized protein</fullName>
    </submittedName>
</protein>
<proteinExistence type="predicted"/>
<sequence>MLTPPSSDISMASVSSLGVEGNSRKKDIFKAGLRLEIGADAKHFLRVCDDDLLSLTVPKLPDCTTSSQKAAKLMLRAAVVNFYRAFDCERYQKALDEVTSEDYKGPDLNDITRCVWYRFRTYQKAYLRKRKKMQNLDRQIRRKYEQRYRHRVHRMRIGQLHRLEHRVKRQNQAIENIQQMVRYGAGAILFAMGYLMFRVQGC</sequence>